<accession>A0A931I370</accession>
<dbReference type="AlphaFoldDB" id="A0A931I370"/>
<name>A0A931I370_9HYPH</name>
<dbReference type="EMBL" id="JADZLT010000050">
    <property type="protein sequence ID" value="MBH0238458.1"/>
    <property type="molecule type" value="Genomic_DNA"/>
</dbReference>
<dbReference type="Proteomes" id="UP000631694">
    <property type="component" value="Unassembled WGS sequence"/>
</dbReference>
<comment type="caution">
    <text evidence="3">The sequence shown here is derived from an EMBL/GenBank/DDBJ whole genome shotgun (WGS) entry which is preliminary data.</text>
</comment>
<evidence type="ECO:0000256" key="1">
    <source>
        <dbReference type="SAM" id="Phobius"/>
    </source>
</evidence>
<feature type="transmembrane region" description="Helical" evidence="1">
    <location>
        <begin position="6"/>
        <end position="28"/>
    </location>
</feature>
<feature type="domain" description="TadE-like" evidence="2">
    <location>
        <begin position="2"/>
        <end position="42"/>
    </location>
</feature>
<evidence type="ECO:0000313" key="3">
    <source>
        <dbReference type="EMBL" id="MBH0238458.1"/>
    </source>
</evidence>
<evidence type="ECO:0000313" key="4">
    <source>
        <dbReference type="Proteomes" id="UP000631694"/>
    </source>
</evidence>
<reference evidence="3" key="1">
    <citation type="submission" date="2020-12" db="EMBL/GenBank/DDBJ databases">
        <title>Methylobrevis albus sp. nov., isolated from fresh water lack sediment.</title>
        <authorList>
            <person name="Zou Q."/>
        </authorList>
    </citation>
    <scope>NUCLEOTIDE SEQUENCE</scope>
    <source>
        <strain evidence="3">L22</strain>
    </source>
</reference>
<keyword evidence="4" id="KW-1185">Reference proteome</keyword>
<dbReference type="InterPro" id="IPR012495">
    <property type="entry name" value="TadE-like_dom"/>
</dbReference>
<dbReference type="Pfam" id="PF07811">
    <property type="entry name" value="TadE"/>
    <property type="match status" value="1"/>
</dbReference>
<organism evidence="3 4">
    <name type="scientific">Methylobrevis albus</name>
    <dbReference type="NCBI Taxonomy" id="2793297"/>
    <lineage>
        <taxon>Bacteria</taxon>
        <taxon>Pseudomonadati</taxon>
        <taxon>Pseudomonadota</taxon>
        <taxon>Alphaproteobacteria</taxon>
        <taxon>Hyphomicrobiales</taxon>
        <taxon>Pleomorphomonadaceae</taxon>
        <taxon>Methylobrevis</taxon>
    </lineage>
</organism>
<protein>
    <submittedName>
        <fullName evidence="3">Pilus assembly protein</fullName>
    </submittedName>
</protein>
<proteinExistence type="predicted"/>
<evidence type="ECO:0000259" key="2">
    <source>
        <dbReference type="Pfam" id="PF07811"/>
    </source>
</evidence>
<sequence length="160" mass="17472">MVAIEFAAVSIPFFALLFAILETSLVFFAGQILDNATADAARQIRTGQAQQAGWSQGQFRSAVCDGLIGIFDCNSRLYLDVKTITSFANADLDNPINEDGELETGGFGYTPGGKSQIVVVRTFYRWPVVLDLFGMSMSNVADGDRLLSSVIAFRNEPFPW</sequence>
<keyword evidence="1" id="KW-0472">Membrane</keyword>
<keyword evidence="1" id="KW-1133">Transmembrane helix</keyword>
<gene>
    <name evidence="3" type="ORF">I5731_11545</name>
</gene>
<keyword evidence="1" id="KW-0812">Transmembrane</keyword>